<dbReference type="InterPro" id="IPR029058">
    <property type="entry name" value="AB_hydrolase_fold"/>
</dbReference>
<name>E8R3E3_ISOPI</name>
<dbReference type="AlphaFoldDB" id="E8R3E3"/>
<dbReference type="InParanoid" id="E8R3E3"/>
<dbReference type="InterPro" id="IPR002925">
    <property type="entry name" value="Dienelactn_hydro"/>
</dbReference>
<evidence type="ECO:0000259" key="2">
    <source>
        <dbReference type="Pfam" id="PF01738"/>
    </source>
</evidence>
<proteinExistence type="predicted"/>
<dbReference type="Gene3D" id="3.40.50.1820">
    <property type="entry name" value="alpha/beta hydrolase"/>
    <property type="match status" value="1"/>
</dbReference>
<dbReference type="SUPFAM" id="SSF53474">
    <property type="entry name" value="alpha/beta-Hydrolases"/>
    <property type="match status" value="1"/>
</dbReference>
<dbReference type="OrthoDB" id="9764953at2"/>
<dbReference type="EMBL" id="CP002353">
    <property type="protein sequence ID" value="ADV63653.1"/>
    <property type="molecule type" value="Genomic_DNA"/>
</dbReference>
<dbReference type="KEGG" id="ipa:Isop_3088"/>
<dbReference type="InterPro" id="IPR050955">
    <property type="entry name" value="Plant_Biomass_Hydrol_Est"/>
</dbReference>
<accession>E8R3E3</accession>
<organism evidence="3 4">
    <name type="scientific">Isosphaera pallida (strain ATCC 43644 / DSM 9630 / IS1B)</name>
    <dbReference type="NCBI Taxonomy" id="575540"/>
    <lineage>
        <taxon>Bacteria</taxon>
        <taxon>Pseudomonadati</taxon>
        <taxon>Planctomycetota</taxon>
        <taxon>Planctomycetia</taxon>
        <taxon>Isosphaerales</taxon>
        <taxon>Isosphaeraceae</taxon>
        <taxon>Isosphaera</taxon>
    </lineage>
</organism>
<protein>
    <submittedName>
        <fullName evidence="3">Phospholipase/Carboxylesterase</fullName>
    </submittedName>
</protein>
<dbReference type="HOGENOM" id="CLU_064094_0_0_0"/>
<dbReference type="STRING" id="575540.Isop_3088"/>
<keyword evidence="4" id="KW-1185">Reference proteome</keyword>
<reference evidence="3 4" key="2">
    <citation type="journal article" date="2011" name="Stand. Genomic Sci.">
        <title>Complete genome sequence of Isosphaera pallida type strain (IS1B).</title>
        <authorList>
            <consortium name="US DOE Joint Genome Institute (JGI-PGF)"/>
            <person name="Goker M."/>
            <person name="Cleland D."/>
            <person name="Saunders E."/>
            <person name="Lapidus A."/>
            <person name="Nolan M."/>
            <person name="Lucas S."/>
            <person name="Hammon N."/>
            <person name="Deshpande S."/>
            <person name="Cheng J.F."/>
            <person name="Tapia R."/>
            <person name="Han C."/>
            <person name="Goodwin L."/>
            <person name="Pitluck S."/>
            <person name="Liolios K."/>
            <person name="Pagani I."/>
            <person name="Ivanova N."/>
            <person name="Mavromatis K."/>
            <person name="Pati A."/>
            <person name="Chen A."/>
            <person name="Palaniappan K."/>
            <person name="Land M."/>
            <person name="Hauser L."/>
            <person name="Chang Y.J."/>
            <person name="Jeffries C.D."/>
            <person name="Detter J.C."/>
            <person name="Beck B."/>
            <person name="Woyke T."/>
            <person name="Bristow J."/>
            <person name="Eisen J.A."/>
            <person name="Markowitz V."/>
            <person name="Hugenholtz P."/>
            <person name="Kyrpides N.C."/>
            <person name="Klenk H.P."/>
        </authorList>
    </citation>
    <scope>NUCLEOTIDE SEQUENCE [LARGE SCALE GENOMIC DNA]</scope>
    <source>
        <strain evidence="4">ATCC 43644 / DSM 9630 / IS1B</strain>
    </source>
</reference>
<dbReference type="PANTHER" id="PTHR43037:SF1">
    <property type="entry name" value="BLL1128 PROTEIN"/>
    <property type="match status" value="1"/>
</dbReference>
<dbReference type="PANTHER" id="PTHR43037">
    <property type="entry name" value="UNNAMED PRODUCT-RELATED"/>
    <property type="match status" value="1"/>
</dbReference>
<evidence type="ECO:0000256" key="1">
    <source>
        <dbReference type="ARBA" id="ARBA00022729"/>
    </source>
</evidence>
<evidence type="ECO:0000313" key="3">
    <source>
        <dbReference type="EMBL" id="ADV63653.1"/>
    </source>
</evidence>
<gene>
    <name evidence="3" type="ordered locus">Isop_3088</name>
</gene>
<dbReference type="GO" id="GO:0016787">
    <property type="term" value="F:hydrolase activity"/>
    <property type="evidence" value="ECO:0007669"/>
    <property type="project" value="InterPro"/>
</dbReference>
<dbReference type="Pfam" id="PF01738">
    <property type="entry name" value="DLH"/>
    <property type="match status" value="1"/>
</dbReference>
<evidence type="ECO:0000313" key="4">
    <source>
        <dbReference type="Proteomes" id="UP000008631"/>
    </source>
</evidence>
<reference key="1">
    <citation type="submission" date="2010-11" db="EMBL/GenBank/DDBJ databases">
        <title>The complete sequence of chromosome of Isophaera pallida ATCC 43644.</title>
        <authorList>
            <consortium name="US DOE Joint Genome Institute (JGI-PGF)"/>
            <person name="Lucas S."/>
            <person name="Copeland A."/>
            <person name="Lapidus A."/>
            <person name="Bruce D."/>
            <person name="Goodwin L."/>
            <person name="Pitluck S."/>
            <person name="Kyrpides N."/>
            <person name="Mavromatis K."/>
            <person name="Pagani I."/>
            <person name="Ivanova N."/>
            <person name="Saunders E."/>
            <person name="Brettin T."/>
            <person name="Detter J.C."/>
            <person name="Han C."/>
            <person name="Tapia R."/>
            <person name="Land M."/>
            <person name="Hauser L."/>
            <person name="Markowitz V."/>
            <person name="Cheng J.-F."/>
            <person name="Hugenholtz P."/>
            <person name="Woyke T."/>
            <person name="Wu D."/>
            <person name="Eisen J.A."/>
        </authorList>
    </citation>
    <scope>NUCLEOTIDE SEQUENCE</scope>
    <source>
        <strain>ATCC 43644</strain>
    </source>
</reference>
<keyword evidence="1" id="KW-0732">Signal</keyword>
<dbReference type="eggNOG" id="COG4099">
    <property type="taxonomic scope" value="Bacteria"/>
</dbReference>
<feature type="domain" description="Dienelactone hydrolase" evidence="2">
    <location>
        <begin position="108"/>
        <end position="214"/>
    </location>
</feature>
<dbReference type="Proteomes" id="UP000008631">
    <property type="component" value="Chromosome"/>
</dbReference>
<sequence>MFTFSDPSESPQLSQSLIPGSLERRDWKGTIPTRLSYWLHLPPDYAARESCPLLLFLHGAGERGEDLEKVKAHGPPKLLASGRPTPCSQFIVVAPQCPTDQYWSVETLLALLDDLERELKVDRSRISVTGLSMGGYGVWALVTSQPRRFAAAVPICGGGSPILARLTPAKEVPVWAFHGARDPVVPLRASEEMVKAWQDQGGDAKLTVYPEAGHDSWTETYANPELYRWLLDHRRG</sequence>
<dbReference type="RefSeq" id="WP_013565941.1">
    <property type="nucleotide sequence ID" value="NC_014962.1"/>
</dbReference>